<keyword evidence="8 12" id="KW-1133">Transmembrane helix</keyword>
<dbReference type="InterPro" id="IPR021109">
    <property type="entry name" value="Peptidase_aspartic_dom_sf"/>
</dbReference>
<dbReference type="Gene3D" id="2.40.70.10">
    <property type="entry name" value="Acid Proteases"/>
    <property type="match status" value="5"/>
</dbReference>
<dbReference type="Pfam" id="PF14543">
    <property type="entry name" value="TAXi_N"/>
    <property type="match status" value="2"/>
</dbReference>
<dbReference type="AlphaFoldDB" id="A0A7J6DVH7"/>
<evidence type="ECO:0000256" key="2">
    <source>
        <dbReference type="ARBA" id="ARBA00007447"/>
    </source>
</evidence>
<dbReference type="InterPro" id="IPR032799">
    <property type="entry name" value="TAXi_C"/>
</dbReference>
<dbReference type="GO" id="GO:0006508">
    <property type="term" value="P:proteolysis"/>
    <property type="evidence" value="ECO:0007669"/>
    <property type="project" value="UniProtKB-KW"/>
</dbReference>
<dbReference type="SUPFAM" id="SSF50630">
    <property type="entry name" value="Acid proteases"/>
    <property type="match status" value="2"/>
</dbReference>
<accession>A0A7J6DVH7</accession>
<keyword evidence="10" id="KW-0325">Glycoprotein</keyword>
<keyword evidence="3" id="KW-0645">Protease</keyword>
<feature type="active site" evidence="11">
    <location>
        <position position="323"/>
    </location>
</feature>
<sequence>MAEATRARILIAATLLQAAAVLYGFPATMNLERAFPTNHRVELSQLRARDRLRHGRLLQSTGESFVDFPVAGTFNPYLVGLYFTRVKLGSPSQEFYVQIDTGSDVLWVNCNSCKGCPKSTSLKIELNSFDVGSSNTASMVSCSDQICKLGLQSGDSACSGQSDFDQCIYSFQYGDGSGTSGYYVQDLLYMDTVPADYDDPTNTNSSANIVFGCSTSATGDLTSKNAAVDGIFGFGQQQMSAISQLSSQGIAPNVFSHCFKGDNSGGGILVLGEIVEPNMIYTPLVPSQPHYNLNLQNISVNDKVLHIDPEEFTTSTNRGTIIDSGTTLAYLAQNIYDPFVNAITNAVNSEQVTLVTSQGNQCYIITSSITTDIFPQVIFNFAGNASMVLGPKDYLLEQNSIDGAELWCIGFQKNQGQDTTILGDLVLKDRIVVYDLGGQRIGWADYDCSMTVNVSANSSSGTEFANMGPRTITNNSFKNKPLTIITLSILNIFFSYFHFGVVSGFRVRVRVLGPVRVRVLIRISVTVTIVTLLHTTATTTMHDLHYSSSMMTLKRAFPPNHLIELRQLKARDELRHGRKLQDTNNSVINFPVGGTFNPSQVGLYYAEIKLGSPPQKYHVQIDTGSDIELNSYDPKSSNTSSSILCSNQMCKDGVGVEESFCSFHSNRCIYTFTYGDGSTTTGFYVSDLLSFDTIDGSSHTNSSASVVFGCSKIASGELSRTESAVDGIFGLGQNKLSVISQLSSQGISPKIFSHCLKGDDNGGGTLLFGDVQHPNMVYTPIVPSKLHYNINLVNISVNGKELMGIDSKKYSLLSTTNDTVVDSGTTLAYLPKHLYKSFIMAVDEVALNNAKVIFNFSGGASLVLKPKDYLLQQNSTDGDKLWCMGFMENKDTTILGDLVLKDKLVVYDLANQRIGWTDYNCSLPVNVSTNSSELVKEEAPNSNNTFKKEPSKIIILITILIITFLYI</sequence>
<keyword evidence="5" id="KW-0732">Signal</keyword>
<dbReference type="EMBL" id="JAATIP010000377">
    <property type="protein sequence ID" value="KAF4350016.1"/>
    <property type="molecule type" value="Genomic_DNA"/>
</dbReference>
<keyword evidence="9 12" id="KW-0472">Membrane</keyword>
<evidence type="ECO:0000256" key="12">
    <source>
        <dbReference type="SAM" id="Phobius"/>
    </source>
</evidence>
<keyword evidence="4 12" id="KW-0812">Transmembrane</keyword>
<evidence type="ECO:0000256" key="7">
    <source>
        <dbReference type="ARBA" id="ARBA00022801"/>
    </source>
</evidence>
<dbReference type="InterPro" id="IPR032861">
    <property type="entry name" value="TAXi_N"/>
</dbReference>
<dbReference type="InterPro" id="IPR001461">
    <property type="entry name" value="Aspartic_peptidase_A1"/>
</dbReference>
<comment type="caution">
    <text evidence="14">The sequence shown here is derived from an EMBL/GenBank/DDBJ whole genome shotgun (WGS) entry which is preliminary data.</text>
</comment>
<feature type="transmembrane region" description="Helical" evidence="12">
    <location>
        <begin position="519"/>
        <end position="537"/>
    </location>
</feature>
<protein>
    <recommendedName>
        <fullName evidence="13">Peptidase A1 domain-containing protein</fullName>
    </recommendedName>
</protein>
<dbReference type="PRINTS" id="PR00792">
    <property type="entry name" value="PEPSIN"/>
</dbReference>
<comment type="similarity">
    <text evidence="2">Belongs to the peptidase A1 family.</text>
</comment>
<dbReference type="Proteomes" id="UP000525078">
    <property type="component" value="Unassembled WGS sequence"/>
</dbReference>
<dbReference type="Pfam" id="PF14541">
    <property type="entry name" value="TAXi_C"/>
    <property type="match status" value="3"/>
</dbReference>
<keyword evidence="6" id="KW-0064">Aspartyl protease</keyword>
<feature type="active site" evidence="11">
    <location>
        <position position="100"/>
    </location>
</feature>
<gene>
    <name evidence="14" type="ORF">F8388_017594</name>
</gene>
<name>A0A7J6DVH7_CANSA</name>
<organism evidence="14 15">
    <name type="scientific">Cannabis sativa</name>
    <name type="common">Hemp</name>
    <name type="synonym">Marijuana</name>
    <dbReference type="NCBI Taxonomy" id="3483"/>
    <lineage>
        <taxon>Eukaryota</taxon>
        <taxon>Viridiplantae</taxon>
        <taxon>Streptophyta</taxon>
        <taxon>Embryophyta</taxon>
        <taxon>Tracheophyta</taxon>
        <taxon>Spermatophyta</taxon>
        <taxon>Magnoliopsida</taxon>
        <taxon>eudicotyledons</taxon>
        <taxon>Gunneridae</taxon>
        <taxon>Pentapetalae</taxon>
        <taxon>rosids</taxon>
        <taxon>fabids</taxon>
        <taxon>Rosales</taxon>
        <taxon>Cannabaceae</taxon>
        <taxon>Cannabis</taxon>
    </lineage>
</organism>
<feature type="domain" description="Peptidase A1" evidence="13">
    <location>
        <begin position="604"/>
        <end position="917"/>
    </location>
</feature>
<dbReference type="CDD" id="cd05476">
    <property type="entry name" value="pepsin_A_like_plant"/>
    <property type="match status" value="2"/>
</dbReference>
<keyword evidence="7" id="KW-0378">Hydrolase</keyword>
<dbReference type="InterPro" id="IPR034161">
    <property type="entry name" value="Pepsin-like_plant"/>
</dbReference>
<evidence type="ECO:0000256" key="9">
    <source>
        <dbReference type="ARBA" id="ARBA00023136"/>
    </source>
</evidence>
<evidence type="ECO:0000256" key="1">
    <source>
        <dbReference type="ARBA" id="ARBA00004370"/>
    </source>
</evidence>
<feature type="domain" description="Peptidase A1" evidence="13">
    <location>
        <begin position="82"/>
        <end position="444"/>
    </location>
</feature>
<evidence type="ECO:0000313" key="15">
    <source>
        <dbReference type="Proteomes" id="UP000525078"/>
    </source>
</evidence>
<evidence type="ECO:0000256" key="11">
    <source>
        <dbReference type="PIRSR" id="PIRSR601461-1"/>
    </source>
</evidence>
<evidence type="ECO:0000256" key="10">
    <source>
        <dbReference type="ARBA" id="ARBA00023180"/>
    </source>
</evidence>
<evidence type="ECO:0000313" key="14">
    <source>
        <dbReference type="EMBL" id="KAF4350016.1"/>
    </source>
</evidence>
<evidence type="ECO:0000256" key="4">
    <source>
        <dbReference type="ARBA" id="ARBA00022692"/>
    </source>
</evidence>
<evidence type="ECO:0000256" key="6">
    <source>
        <dbReference type="ARBA" id="ARBA00022750"/>
    </source>
</evidence>
<feature type="transmembrane region" description="Helical" evidence="12">
    <location>
        <begin position="482"/>
        <end position="507"/>
    </location>
</feature>
<dbReference type="PANTHER" id="PTHR13683:SF375">
    <property type="entry name" value="PEPTIDASE A1 DOMAIN-CONTAINING PROTEIN"/>
    <property type="match status" value="1"/>
</dbReference>
<dbReference type="GO" id="GO:0004190">
    <property type="term" value="F:aspartic-type endopeptidase activity"/>
    <property type="evidence" value="ECO:0007669"/>
    <property type="project" value="UniProtKB-KW"/>
</dbReference>
<evidence type="ECO:0000256" key="5">
    <source>
        <dbReference type="ARBA" id="ARBA00022729"/>
    </source>
</evidence>
<dbReference type="InterPro" id="IPR033121">
    <property type="entry name" value="PEPTIDASE_A1"/>
</dbReference>
<evidence type="ECO:0000259" key="13">
    <source>
        <dbReference type="PROSITE" id="PS51767"/>
    </source>
</evidence>
<comment type="subcellular location">
    <subcellularLocation>
        <location evidence="1">Membrane</location>
    </subcellularLocation>
</comment>
<dbReference type="FunFam" id="2.40.70.10:FF:000018">
    <property type="entry name" value="Aspartic proteinase-like protein 2"/>
    <property type="match status" value="1"/>
</dbReference>
<dbReference type="PROSITE" id="PS51767">
    <property type="entry name" value="PEPTIDASE_A1"/>
    <property type="match status" value="2"/>
</dbReference>
<proteinExistence type="inferred from homology"/>
<dbReference type="GO" id="GO:0016020">
    <property type="term" value="C:membrane"/>
    <property type="evidence" value="ECO:0007669"/>
    <property type="project" value="UniProtKB-SubCell"/>
</dbReference>
<evidence type="ECO:0000256" key="8">
    <source>
        <dbReference type="ARBA" id="ARBA00022989"/>
    </source>
</evidence>
<evidence type="ECO:0000256" key="3">
    <source>
        <dbReference type="ARBA" id="ARBA00022670"/>
    </source>
</evidence>
<dbReference type="PANTHER" id="PTHR13683">
    <property type="entry name" value="ASPARTYL PROTEASES"/>
    <property type="match status" value="1"/>
</dbReference>
<reference evidence="14 15" key="1">
    <citation type="journal article" date="2020" name="bioRxiv">
        <title>Sequence and annotation of 42 cannabis genomes reveals extensive copy number variation in cannabinoid synthesis and pathogen resistance genes.</title>
        <authorList>
            <person name="Mckernan K.J."/>
            <person name="Helbert Y."/>
            <person name="Kane L.T."/>
            <person name="Ebling H."/>
            <person name="Zhang L."/>
            <person name="Liu B."/>
            <person name="Eaton Z."/>
            <person name="Mclaughlin S."/>
            <person name="Kingan S."/>
            <person name="Baybayan P."/>
            <person name="Concepcion G."/>
            <person name="Jordan M."/>
            <person name="Riva A."/>
            <person name="Barbazuk W."/>
            <person name="Harkins T."/>
        </authorList>
    </citation>
    <scope>NUCLEOTIDE SEQUENCE [LARGE SCALE GENOMIC DNA]</scope>
    <source>
        <strain evidence="15">cv. Jamaican Lion 4</strain>
        <tissue evidence="14">Leaf</tissue>
    </source>
</reference>